<proteinExistence type="predicted"/>
<gene>
    <name evidence="1" type="ORF">EXIGLDRAFT_771173</name>
</gene>
<dbReference type="AlphaFoldDB" id="A0A165G6D1"/>
<evidence type="ECO:0000313" key="2">
    <source>
        <dbReference type="Proteomes" id="UP000077266"/>
    </source>
</evidence>
<reference evidence="1 2" key="1">
    <citation type="journal article" date="2016" name="Mol. Biol. Evol.">
        <title>Comparative Genomics of Early-Diverging Mushroom-Forming Fungi Provides Insights into the Origins of Lignocellulose Decay Capabilities.</title>
        <authorList>
            <person name="Nagy L.G."/>
            <person name="Riley R."/>
            <person name="Tritt A."/>
            <person name="Adam C."/>
            <person name="Daum C."/>
            <person name="Floudas D."/>
            <person name="Sun H."/>
            <person name="Yadav J.S."/>
            <person name="Pangilinan J."/>
            <person name="Larsson K.H."/>
            <person name="Matsuura K."/>
            <person name="Barry K."/>
            <person name="Labutti K."/>
            <person name="Kuo R."/>
            <person name="Ohm R.A."/>
            <person name="Bhattacharya S.S."/>
            <person name="Shirouzu T."/>
            <person name="Yoshinaga Y."/>
            <person name="Martin F.M."/>
            <person name="Grigoriev I.V."/>
            <person name="Hibbett D.S."/>
        </authorList>
    </citation>
    <scope>NUCLEOTIDE SEQUENCE [LARGE SCALE GENOMIC DNA]</scope>
    <source>
        <strain evidence="1 2">HHB12029</strain>
    </source>
</reference>
<accession>A0A165G6D1</accession>
<dbReference type="Proteomes" id="UP000077266">
    <property type="component" value="Unassembled WGS sequence"/>
</dbReference>
<name>A0A165G6D1_EXIGL</name>
<sequence>MVHFPAEVVYYIAEELAAPSTQQRSDGRRRRFPLSHPALLPSALAADLDAAKNLRSCALVSKLWAGPARMVNIRHLDIWRATQDAIATALSPSDNNRSDNVDLYVLVRHFQAGRENCPGCRARNTVERARLDGASAPQPCANGVSKQTLLWTLSRCRHVRRVTVHEWDALDASVDFSTYGPFISITTFRLGMSPDASRRLALRPFLQLLRLLPSLKRLSVGDLSETDASISDIPTPNFQLESLGVHSTGDHGASFVHYDWLLANSSQTLHTFWVYGISDIPSGAACMSAIRLSSATLRAVCFSALGMAFIRILPTVLAPCAQLEELCLSDPIILPHVASLLGPHARLRKITISSLSIAGLRGRGVFFFFTPGSLRKLAEILAQPHNAFPNLEILSIEAPTPHRDMVLNSSMTEIRAVRAARETRAIAFDFSTYA</sequence>
<dbReference type="EMBL" id="KV426057">
    <property type="protein sequence ID" value="KZV90046.1"/>
    <property type="molecule type" value="Genomic_DNA"/>
</dbReference>
<organism evidence="1 2">
    <name type="scientific">Exidia glandulosa HHB12029</name>
    <dbReference type="NCBI Taxonomy" id="1314781"/>
    <lineage>
        <taxon>Eukaryota</taxon>
        <taxon>Fungi</taxon>
        <taxon>Dikarya</taxon>
        <taxon>Basidiomycota</taxon>
        <taxon>Agaricomycotina</taxon>
        <taxon>Agaricomycetes</taxon>
        <taxon>Auriculariales</taxon>
        <taxon>Exidiaceae</taxon>
        <taxon>Exidia</taxon>
    </lineage>
</organism>
<evidence type="ECO:0008006" key="3">
    <source>
        <dbReference type="Google" id="ProtNLM"/>
    </source>
</evidence>
<dbReference type="InterPro" id="IPR032675">
    <property type="entry name" value="LRR_dom_sf"/>
</dbReference>
<dbReference type="Gene3D" id="3.80.10.10">
    <property type="entry name" value="Ribonuclease Inhibitor"/>
    <property type="match status" value="1"/>
</dbReference>
<keyword evidence="2" id="KW-1185">Reference proteome</keyword>
<dbReference type="SUPFAM" id="SSF52047">
    <property type="entry name" value="RNI-like"/>
    <property type="match status" value="1"/>
</dbReference>
<evidence type="ECO:0000313" key="1">
    <source>
        <dbReference type="EMBL" id="KZV90046.1"/>
    </source>
</evidence>
<protein>
    <recommendedName>
        <fullName evidence="3">F-box domain-containing protein</fullName>
    </recommendedName>
</protein>
<dbReference type="InParanoid" id="A0A165G6D1"/>